<comment type="caution">
    <text evidence="2">The sequence shown here is derived from an EMBL/GenBank/DDBJ whole genome shotgun (WGS) entry which is preliminary data.</text>
</comment>
<dbReference type="GO" id="GO:0032259">
    <property type="term" value="P:methylation"/>
    <property type="evidence" value="ECO:0007669"/>
    <property type="project" value="UniProtKB-KW"/>
</dbReference>
<evidence type="ECO:0000313" key="2">
    <source>
        <dbReference type="EMBL" id="MBK9298806.1"/>
    </source>
</evidence>
<dbReference type="AlphaFoldDB" id="A0A936NH13"/>
<organism evidence="2 3">
    <name type="scientific">Candidatus Neomicrothrix subdominans</name>
    <dbReference type="NCBI Taxonomy" id="2954438"/>
    <lineage>
        <taxon>Bacteria</taxon>
        <taxon>Bacillati</taxon>
        <taxon>Actinomycetota</taxon>
        <taxon>Acidimicrobiia</taxon>
        <taxon>Acidimicrobiales</taxon>
        <taxon>Microthrixaceae</taxon>
        <taxon>Candidatus Neomicrothrix</taxon>
    </lineage>
</organism>
<dbReference type="Pfam" id="PF13578">
    <property type="entry name" value="Methyltransf_24"/>
    <property type="match status" value="1"/>
</dbReference>
<sequence>MSADPSVQRFRRPGPTAGTSTVLRPAPRDGTAEPAVVAIHRSGMVTDAEGTEYPIRPMSILEGEGRAIHDFMVGRGYSQSLETGMAYGVSTLWLADAVARVDGGHHIAIDPRQVSGYHSIGTLNVERAGLDDVVDTYVELSEYRLPKLAGAKTKLDFAFIDGRHLFDSALIDFFYVDRMLEVGGAVALHDLWMPSLRKLAGFIRQNRNYRLVHVDSLSEVGLPRRMYKVAKRVANGSLGRDRSGFRLRAENLCVLEKVGQDDRHHEHFEPF</sequence>
<reference evidence="2 3" key="1">
    <citation type="submission" date="2020-10" db="EMBL/GenBank/DDBJ databases">
        <title>Connecting structure to function with the recovery of over 1000 high-quality activated sludge metagenome-assembled genomes encoding full-length rRNA genes using long-read sequencing.</title>
        <authorList>
            <person name="Singleton C.M."/>
            <person name="Petriglieri F."/>
            <person name="Kristensen J.M."/>
            <person name="Kirkegaard R.H."/>
            <person name="Michaelsen T.Y."/>
            <person name="Andersen M.H."/>
            <person name="Karst S.M."/>
            <person name="Dueholm M.S."/>
            <person name="Nielsen P.H."/>
            <person name="Albertsen M."/>
        </authorList>
    </citation>
    <scope>NUCLEOTIDE SEQUENCE [LARGE SCALE GENOMIC DNA]</scope>
    <source>
        <strain evidence="2">Lyne_18-Q3-R50-59_MAXAC.006</strain>
    </source>
</reference>
<accession>A0A936NH13</accession>
<dbReference type="InterPro" id="IPR029063">
    <property type="entry name" value="SAM-dependent_MTases_sf"/>
</dbReference>
<name>A0A936NH13_9ACTN</name>
<proteinExistence type="predicted"/>
<keyword evidence="2" id="KW-0808">Transferase</keyword>
<evidence type="ECO:0000313" key="3">
    <source>
        <dbReference type="Proteomes" id="UP000727993"/>
    </source>
</evidence>
<gene>
    <name evidence="2" type="ORF">IPN02_18640</name>
</gene>
<dbReference type="Proteomes" id="UP000727993">
    <property type="component" value="Unassembled WGS sequence"/>
</dbReference>
<dbReference type="Gene3D" id="3.40.50.150">
    <property type="entry name" value="Vaccinia Virus protein VP39"/>
    <property type="match status" value="1"/>
</dbReference>
<dbReference type="SUPFAM" id="SSF53335">
    <property type="entry name" value="S-adenosyl-L-methionine-dependent methyltransferases"/>
    <property type="match status" value="1"/>
</dbReference>
<evidence type="ECO:0000256" key="1">
    <source>
        <dbReference type="SAM" id="MobiDB-lite"/>
    </source>
</evidence>
<dbReference type="EMBL" id="JADJZA010000010">
    <property type="protein sequence ID" value="MBK9298806.1"/>
    <property type="molecule type" value="Genomic_DNA"/>
</dbReference>
<feature type="region of interest" description="Disordered" evidence="1">
    <location>
        <begin position="1"/>
        <end position="31"/>
    </location>
</feature>
<keyword evidence="2" id="KW-0489">Methyltransferase</keyword>
<dbReference type="GO" id="GO:0008168">
    <property type="term" value="F:methyltransferase activity"/>
    <property type="evidence" value="ECO:0007669"/>
    <property type="project" value="UniProtKB-KW"/>
</dbReference>
<protein>
    <submittedName>
        <fullName evidence="2">Class I SAM-dependent methyltransferase</fullName>
    </submittedName>
</protein>